<accession>A0ABM4QXH6</accession>
<dbReference type="SUPFAM" id="SSF109640">
    <property type="entry name" value="KRAB domain (Kruppel-associated box)"/>
    <property type="match status" value="1"/>
</dbReference>
<dbReference type="GeneID" id="109572191"/>
<sequence>MAAAALRDPSQKCSVTFEDVAVYFSWEEWRLLAEAQRSVYLDVMLENYALIASLAYWLGEVAFKWRRRSPKNLLTSGSFRRLEELKGCQEFCVWRGAGLPASSSGRSFWLLGCVRPDRSSGAVRRGRRDRTEKASEESRCTEASLRFGRSTARDDSHQGRFKTRRPAPGPTPPKGLDGCGRSEGPAAGTSSKSSTFSAVDFLLDLPVKSEPRVPS</sequence>
<organism evidence="3 4">
    <name type="scientific">Bos indicus</name>
    <name type="common">Zebu</name>
    <dbReference type="NCBI Taxonomy" id="9915"/>
    <lineage>
        <taxon>Eukaryota</taxon>
        <taxon>Metazoa</taxon>
        <taxon>Chordata</taxon>
        <taxon>Craniata</taxon>
        <taxon>Vertebrata</taxon>
        <taxon>Euteleostomi</taxon>
        <taxon>Mammalia</taxon>
        <taxon>Eutheria</taxon>
        <taxon>Laurasiatheria</taxon>
        <taxon>Artiodactyla</taxon>
        <taxon>Ruminantia</taxon>
        <taxon>Pecora</taxon>
        <taxon>Bovidae</taxon>
        <taxon>Bovinae</taxon>
        <taxon>Bos</taxon>
    </lineage>
</organism>
<dbReference type="CDD" id="cd07765">
    <property type="entry name" value="KRAB_A-box"/>
    <property type="match status" value="1"/>
</dbReference>
<dbReference type="InterPro" id="IPR050169">
    <property type="entry name" value="Krueppel_C2H2_ZnF"/>
</dbReference>
<feature type="region of interest" description="Disordered" evidence="1">
    <location>
        <begin position="118"/>
        <end position="195"/>
    </location>
</feature>
<evidence type="ECO:0000313" key="3">
    <source>
        <dbReference type="Proteomes" id="UP001652663"/>
    </source>
</evidence>
<dbReference type="Gene3D" id="6.10.140.140">
    <property type="match status" value="1"/>
</dbReference>
<feature type="compositionally biased region" description="Basic and acidic residues" evidence="1">
    <location>
        <begin position="129"/>
        <end position="140"/>
    </location>
</feature>
<keyword evidence="3" id="KW-1185">Reference proteome</keyword>
<dbReference type="Proteomes" id="UP001652663">
    <property type="component" value="Chromosome 18"/>
</dbReference>
<name>A0ABM4QXH6_BOSIN</name>
<dbReference type="InterPro" id="IPR036051">
    <property type="entry name" value="KRAB_dom_sf"/>
</dbReference>
<evidence type="ECO:0000256" key="1">
    <source>
        <dbReference type="SAM" id="MobiDB-lite"/>
    </source>
</evidence>
<dbReference type="SMART" id="SM00349">
    <property type="entry name" value="KRAB"/>
    <property type="match status" value="1"/>
</dbReference>
<evidence type="ECO:0000259" key="2">
    <source>
        <dbReference type="PROSITE" id="PS50805"/>
    </source>
</evidence>
<protein>
    <submittedName>
        <fullName evidence="4">Uncharacterized protein isoform X2</fullName>
    </submittedName>
</protein>
<feature type="domain" description="KRAB" evidence="2">
    <location>
        <begin position="15"/>
        <end position="93"/>
    </location>
</feature>
<dbReference type="InterPro" id="IPR001909">
    <property type="entry name" value="KRAB"/>
</dbReference>
<dbReference type="PANTHER" id="PTHR23232:SF133">
    <property type="entry name" value="RIKEN CDNA 1700020N01 GENE"/>
    <property type="match status" value="1"/>
</dbReference>
<evidence type="ECO:0000313" key="4">
    <source>
        <dbReference type="RefSeq" id="XP_070628005.1"/>
    </source>
</evidence>
<dbReference type="PROSITE" id="PS50805">
    <property type="entry name" value="KRAB"/>
    <property type="match status" value="1"/>
</dbReference>
<reference evidence="4" key="1">
    <citation type="submission" date="2025-08" db="UniProtKB">
        <authorList>
            <consortium name="RefSeq"/>
        </authorList>
    </citation>
    <scope>IDENTIFICATION</scope>
    <source>
        <tissue evidence="4">Blood</tissue>
    </source>
</reference>
<proteinExistence type="predicted"/>
<dbReference type="PANTHER" id="PTHR23232">
    <property type="entry name" value="KRAB DOMAIN C2H2 ZINC FINGER"/>
    <property type="match status" value="1"/>
</dbReference>
<gene>
    <name evidence="4" type="primary">LOC109572191</name>
</gene>
<dbReference type="RefSeq" id="XP_070628005.1">
    <property type="nucleotide sequence ID" value="XM_070771904.1"/>
</dbReference>
<dbReference type="Pfam" id="PF01352">
    <property type="entry name" value="KRAB"/>
    <property type="match status" value="1"/>
</dbReference>